<keyword evidence="10" id="KW-1185">Reference proteome</keyword>
<feature type="transmembrane region" description="Helical" evidence="8">
    <location>
        <begin position="91"/>
        <end position="110"/>
    </location>
</feature>
<feature type="transmembrane region" description="Helical" evidence="8">
    <location>
        <begin position="251"/>
        <end position="284"/>
    </location>
</feature>
<evidence type="ECO:0000256" key="8">
    <source>
        <dbReference type="SAM" id="Phobius"/>
    </source>
</evidence>
<evidence type="ECO:0000256" key="2">
    <source>
        <dbReference type="ARBA" id="ARBA00022676"/>
    </source>
</evidence>
<dbReference type="GO" id="GO:0016757">
    <property type="term" value="F:glycosyltransferase activity"/>
    <property type="evidence" value="ECO:0007669"/>
    <property type="project" value="UniProtKB-KW"/>
</dbReference>
<dbReference type="EC" id="2.4.1.-" evidence="9"/>
<comment type="similarity">
    <text evidence="7">Belongs to the MptA/B family.</text>
</comment>
<feature type="transmembrane region" description="Helical" evidence="8">
    <location>
        <begin position="209"/>
        <end position="231"/>
    </location>
</feature>
<evidence type="ECO:0000256" key="3">
    <source>
        <dbReference type="ARBA" id="ARBA00022679"/>
    </source>
</evidence>
<keyword evidence="4 8" id="KW-0812">Transmembrane</keyword>
<evidence type="ECO:0000313" key="10">
    <source>
        <dbReference type="Proteomes" id="UP000580910"/>
    </source>
</evidence>
<keyword evidence="2 9" id="KW-0328">Glycosyltransferase</keyword>
<keyword evidence="5 8" id="KW-1133">Transmembrane helix</keyword>
<keyword evidence="6 8" id="KW-0472">Membrane</keyword>
<protein>
    <submittedName>
        <fullName evidence="9">Alpha-1,6-mannosyltransferase</fullName>
        <ecNumber evidence="9">2.4.1.-</ecNumber>
    </submittedName>
</protein>
<proteinExistence type="inferred from homology"/>
<feature type="transmembrane region" description="Helical" evidence="8">
    <location>
        <begin position="21"/>
        <end position="39"/>
    </location>
</feature>
<evidence type="ECO:0000256" key="5">
    <source>
        <dbReference type="ARBA" id="ARBA00022989"/>
    </source>
</evidence>
<feature type="transmembrane region" description="Helical" evidence="8">
    <location>
        <begin position="434"/>
        <end position="456"/>
    </location>
</feature>
<dbReference type="EMBL" id="JACGXA010000001">
    <property type="protein sequence ID" value="MBA8802669.1"/>
    <property type="molecule type" value="Genomic_DNA"/>
</dbReference>
<evidence type="ECO:0000256" key="7">
    <source>
        <dbReference type="ARBA" id="ARBA00043987"/>
    </source>
</evidence>
<feature type="transmembrane region" description="Helical" evidence="8">
    <location>
        <begin position="372"/>
        <end position="390"/>
    </location>
</feature>
<name>A0A7W3IY34_9ACTN</name>
<dbReference type="NCBIfam" id="NF038066">
    <property type="entry name" value="MptB"/>
    <property type="match status" value="1"/>
</dbReference>
<reference evidence="9 10" key="1">
    <citation type="submission" date="2020-07" db="EMBL/GenBank/DDBJ databases">
        <title>Sequencing the genomes of 1000 actinobacteria strains.</title>
        <authorList>
            <person name="Klenk H.-P."/>
        </authorList>
    </citation>
    <scope>NUCLEOTIDE SEQUENCE [LARGE SCALE GENOMIC DNA]</scope>
    <source>
        <strain evidence="9 10">DSM 21349</strain>
    </source>
</reference>
<dbReference type="Proteomes" id="UP000580910">
    <property type="component" value="Unassembled WGS sequence"/>
</dbReference>
<dbReference type="GO" id="GO:0016020">
    <property type="term" value="C:membrane"/>
    <property type="evidence" value="ECO:0007669"/>
    <property type="project" value="UniProtKB-SubCell"/>
</dbReference>
<keyword evidence="3 9" id="KW-0808">Transferase</keyword>
<sequence length="474" mass="49518">MTAEGTLLVTARRAPARVVNPGLLGATLVLLGGLVISAVPESSWVSHIPLRHTMPGRMTGLTVVVTGLALMSVAWVRLWRAAGRHQVDLGAVRRATLIWCAPLLLAPPLFSRDGWSYAAQGELTHIGLSPYVWGPGILRGPIVEAVDPRWMLTPTPYGPLPLLWGSSALHFVQSPWALVVAHRLLALIGLALLAWALPRLAAWTRYDAAFVSALVLPCPLLLAHGVGGLHNDLLMVGLAGVALVLAAERGWLLGAVVGGLAASVKVPGGLVCVGVALLSLPVAATTWQRLVRLGQVGAVSVATLVGVGEWAGVGIGWVHALGVPGTVRTPLSITTTIGYVVPGAHVAGELAALGVVAWVALRWPTGSAEAGLRAAALIMTVTVVLSPVVHPWYPLWCLPLVAACHLRGRWLAVLVWFSFALGITAPLDSELRGLYVAIALTITLVVGVAIGLTWAVRPSALPVPRAPAPRSVRA</sequence>
<gene>
    <name evidence="9" type="ORF">FB382_000960</name>
</gene>
<dbReference type="RefSeq" id="WP_182537250.1">
    <property type="nucleotide sequence ID" value="NZ_JACGXA010000001.1"/>
</dbReference>
<comment type="subcellular location">
    <subcellularLocation>
        <location evidence="1">Membrane</location>
        <topology evidence="1">Multi-pass membrane protein</topology>
    </subcellularLocation>
</comment>
<comment type="caution">
    <text evidence="9">The sequence shown here is derived from an EMBL/GenBank/DDBJ whole genome shotgun (WGS) entry which is preliminary data.</text>
</comment>
<evidence type="ECO:0000256" key="4">
    <source>
        <dbReference type="ARBA" id="ARBA00022692"/>
    </source>
</evidence>
<feature type="transmembrane region" description="Helical" evidence="8">
    <location>
        <begin position="59"/>
        <end position="79"/>
    </location>
</feature>
<feature type="transmembrane region" description="Helical" evidence="8">
    <location>
        <begin position="296"/>
        <end position="317"/>
    </location>
</feature>
<feature type="transmembrane region" description="Helical" evidence="8">
    <location>
        <begin position="410"/>
        <end position="427"/>
    </location>
</feature>
<organism evidence="9 10">
    <name type="scientific">Nocardioides ginsengisegetis</name>
    <dbReference type="NCBI Taxonomy" id="661491"/>
    <lineage>
        <taxon>Bacteria</taxon>
        <taxon>Bacillati</taxon>
        <taxon>Actinomycetota</taxon>
        <taxon>Actinomycetes</taxon>
        <taxon>Propionibacteriales</taxon>
        <taxon>Nocardioidaceae</taxon>
        <taxon>Nocardioides</taxon>
    </lineage>
</organism>
<dbReference type="AlphaFoldDB" id="A0A7W3IY34"/>
<evidence type="ECO:0000256" key="6">
    <source>
        <dbReference type="ARBA" id="ARBA00023136"/>
    </source>
</evidence>
<feature type="transmembrane region" description="Helical" evidence="8">
    <location>
        <begin position="176"/>
        <end position="197"/>
    </location>
</feature>
<dbReference type="Pfam" id="PF26314">
    <property type="entry name" value="MptA_B_family"/>
    <property type="match status" value="1"/>
</dbReference>
<dbReference type="InterPro" id="IPR049829">
    <property type="entry name" value="MptA/B-like"/>
</dbReference>
<accession>A0A7W3IY34</accession>
<evidence type="ECO:0000313" key="9">
    <source>
        <dbReference type="EMBL" id="MBA8802669.1"/>
    </source>
</evidence>
<evidence type="ECO:0000256" key="1">
    <source>
        <dbReference type="ARBA" id="ARBA00004141"/>
    </source>
</evidence>
<feature type="transmembrane region" description="Helical" evidence="8">
    <location>
        <begin position="337"/>
        <end position="360"/>
    </location>
</feature>